<dbReference type="InterPro" id="IPR014001">
    <property type="entry name" value="Helicase_ATP-bd"/>
</dbReference>
<dbReference type="InterPro" id="IPR027417">
    <property type="entry name" value="P-loop_NTPase"/>
</dbReference>
<keyword evidence="3" id="KW-1185">Reference proteome</keyword>
<protein>
    <submittedName>
        <fullName evidence="2">DEAD/DEAH box helicase family protein</fullName>
    </submittedName>
</protein>
<dbReference type="Pfam" id="PF04851">
    <property type="entry name" value="ResIII"/>
    <property type="match status" value="1"/>
</dbReference>
<keyword evidence="2" id="KW-0547">Nucleotide-binding</keyword>
<gene>
    <name evidence="2" type="ORF">RM572_14135</name>
</gene>
<dbReference type="RefSeq" id="WP_311673675.1">
    <property type="nucleotide sequence ID" value="NZ_JAVREQ010000011.1"/>
</dbReference>
<dbReference type="PROSITE" id="PS51192">
    <property type="entry name" value="HELICASE_ATP_BIND_1"/>
    <property type="match status" value="1"/>
</dbReference>
<evidence type="ECO:0000313" key="2">
    <source>
        <dbReference type="EMBL" id="MDT0379900.1"/>
    </source>
</evidence>
<comment type="caution">
    <text evidence="2">The sequence shown here is derived from an EMBL/GenBank/DDBJ whole genome shotgun (WGS) entry which is preliminary data.</text>
</comment>
<keyword evidence="2" id="KW-0347">Helicase</keyword>
<dbReference type="InterPro" id="IPR006935">
    <property type="entry name" value="Helicase/UvrB_N"/>
</dbReference>
<reference evidence="3" key="1">
    <citation type="submission" date="2023-07" db="EMBL/GenBank/DDBJ databases">
        <title>30 novel species of actinomycetes from the DSMZ collection.</title>
        <authorList>
            <person name="Nouioui I."/>
        </authorList>
    </citation>
    <scope>NUCLEOTIDE SEQUENCE [LARGE SCALE GENOMIC DNA]</scope>
    <source>
        <strain evidence="3">DSM 42041</strain>
    </source>
</reference>
<keyword evidence="2" id="KW-0378">Hydrolase</keyword>
<dbReference type="PANTHER" id="PTHR47396:SF1">
    <property type="entry name" value="ATP-DEPENDENT HELICASE IRC3-RELATED"/>
    <property type="match status" value="1"/>
</dbReference>
<dbReference type="EMBL" id="JAVREQ010000011">
    <property type="protein sequence ID" value="MDT0379900.1"/>
    <property type="molecule type" value="Genomic_DNA"/>
</dbReference>
<dbReference type="PANTHER" id="PTHR47396">
    <property type="entry name" value="TYPE I RESTRICTION ENZYME ECOKI R PROTEIN"/>
    <property type="match status" value="1"/>
</dbReference>
<feature type="domain" description="Helicase ATP-binding" evidence="1">
    <location>
        <begin position="33"/>
        <end position="210"/>
    </location>
</feature>
<keyword evidence="2" id="KW-0067">ATP-binding</keyword>
<name>A0ABU2NT44_9ACTN</name>
<evidence type="ECO:0000313" key="3">
    <source>
        <dbReference type="Proteomes" id="UP001183414"/>
    </source>
</evidence>
<dbReference type="Gene3D" id="3.40.50.300">
    <property type="entry name" value="P-loop containing nucleotide triphosphate hydrolases"/>
    <property type="match status" value="2"/>
</dbReference>
<sequence length="935" mass="99065">MSTPAVDGTGFAGVRPPVLLRRHQSEALDALDEAFAAGRRRAWVVLPPGLGKTLTGLEAARRRGDRTVVLGPNTAIQGQWLTAWSTYRPAPPPAGTDRALTDPVTVLTYQALATFDPDAEVDEEGAGEPGGTEHLYRLRPQGRALVAALRDAGRVTLLLDECHHLLDTWGELLAELLRELPDATVIGLTATPPDRLTPAQAALVDELFGPAVQGPSIPAAVREGHLAPYAELAWITPPTADEEHWLAAEAERFATLTTDLLDPGFAATPFLAWLDERIVRRRTATGERALPWHRFARENPDTADAALRFHYHGLLELPEGARLREEHRHAPLAADWVCLLDDWIRRCLLRSDDPRDTRAVEAVRAALPAVGHRLTRAGIRAGRSPVDRVLARSAAKTTAVREILAAESTTLGDRLRAVVVCDHERATATLPASLDGVLAQEAGSARLVLDELAADPRTAVLGPLLVTGRTVAAAPETARRFHAWAAEADPALRLDPPSATGNGGTVEITGRWDSRRWVALATRFFESGGTRALVGTRGMLGEGWDARGVNTLVDLTEATTATAVVQTRGRALRIDPSWPEKTAHTWSVVCVADGHPKGTGDWDRFVRKHAGYLGITEAGEVVSGVAHVHAALSPYAPPPAHDFDRLNAVMLRRAEQRETTREAWRVGSPYDDRLVHTVRVALPAGRGPVPAAAEPGAPVRPPVAVPAPVGVAPAVPRPPALWAATAAAALVCAVAAVLLGAGVLAPLAAATGGGAAYTLRRAALGARMLRAAGAEPPVPAVARAVAEALHAAGLVPRGAEAVSVAPDETGAYRVRLAGVPAAASALFATAFDEAVSPVGDPRYLLPRYLVTGHGLRDGDLAARGRLRSHAVVHHAVPAVLGENRRRVDLYAAAWRRYVSEAVPVYTRSPEGAGVLAAQAGASPLDASTALRVAWT</sequence>
<dbReference type="SMART" id="SM00487">
    <property type="entry name" value="DEXDc"/>
    <property type="match status" value="1"/>
</dbReference>
<dbReference type="GO" id="GO:0004386">
    <property type="term" value="F:helicase activity"/>
    <property type="evidence" value="ECO:0007669"/>
    <property type="project" value="UniProtKB-KW"/>
</dbReference>
<organism evidence="2 3">
    <name type="scientific">Streptomyces hazeniae</name>
    <dbReference type="NCBI Taxonomy" id="3075538"/>
    <lineage>
        <taxon>Bacteria</taxon>
        <taxon>Bacillati</taxon>
        <taxon>Actinomycetota</taxon>
        <taxon>Actinomycetes</taxon>
        <taxon>Kitasatosporales</taxon>
        <taxon>Streptomycetaceae</taxon>
        <taxon>Streptomyces</taxon>
    </lineage>
</organism>
<dbReference type="CDD" id="cd18785">
    <property type="entry name" value="SF2_C"/>
    <property type="match status" value="1"/>
</dbReference>
<dbReference type="Proteomes" id="UP001183414">
    <property type="component" value="Unassembled WGS sequence"/>
</dbReference>
<accession>A0ABU2NT44</accession>
<dbReference type="SUPFAM" id="SSF52540">
    <property type="entry name" value="P-loop containing nucleoside triphosphate hydrolases"/>
    <property type="match status" value="2"/>
</dbReference>
<evidence type="ECO:0000259" key="1">
    <source>
        <dbReference type="PROSITE" id="PS51192"/>
    </source>
</evidence>
<dbReference type="InterPro" id="IPR050742">
    <property type="entry name" value="Helicase_Restrict-Modif_Enz"/>
</dbReference>
<proteinExistence type="predicted"/>